<keyword evidence="9" id="KW-1185">Reference proteome</keyword>
<feature type="domain" description="Transcription factor IIIC subunit Tfc1/Sfc1 triple barrel" evidence="7">
    <location>
        <begin position="19"/>
        <end position="123"/>
    </location>
</feature>
<keyword evidence="2" id="KW-0238">DNA-binding</keyword>
<evidence type="ECO:0000259" key="6">
    <source>
        <dbReference type="Pfam" id="PF09734"/>
    </source>
</evidence>
<evidence type="ECO:0000256" key="2">
    <source>
        <dbReference type="ARBA" id="ARBA00023125"/>
    </source>
</evidence>
<dbReference type="EMBL" id="JAVRJZ010000007">
    <property type="protein sequence ID" value="KAK2720892.1"/>
    <property type="molecule type" value="Genomic_DNA"/>
</dbReference>
<dbReference type="PANTHER" id="PTHR13230:SF5">
    <property type="entry name" value="GENERAL TRANSCRIPTION FACTOR 3C POLYPEPTIDE 5"/>
    <property type="match status" value="1"/>
</dbReference>
<evidence type="ECO:0000256" key="1">
    <source>
        <dbReference type="ARBA" id="ARBA00004123"/>
    </source>
</evidence>
<dbReference type="InterPro" id="IPR041499">
    <property type="entry name" value="Tfc1/Sfc1_N"/>
</dbReference>
<accession>A0AA88IFG9</accession>
<protein>
    <recommendedName>
        <fullName evidence="10">General transcription factor 3C polypeptide 5</fullName>
    </recommendedName>
</protein>
<evidence type="ECO:0000256" key="5">
    <source>
        <dbReference type="SAM" id="MobiDB-lite"/>
    </source>
</evidence>
<dbReference type="InterPro" id="IPR040454">
    <property type="entry name" value="TF_IIIC_Tfc1/Sfc1"/>
</dbReference>
<keyword evidence="4" id="KW-0539">Nucleus</keyword>
<gene>
    <name evidence="8" type="ORF">QYM36_004695</name>
</gene>
<comment type="caution">
    <text evidence="8">The sequence shown here is derived from an EMBL/GenBank/DDBJ whole genome shotgun (WGS) entry which is preliminary data.</text>
</comment>
<organism evidence="8 9">
    <name type="scientific">Artemia franciscana</name>
    <name type="common">Brine shrimp</name>
    <name type="synonym">Artemia sanfranciscana</name>
    <dbReference type="NCBI Taxonomy" id="6661"/>
    <lineage>
        <taxon>Eukaryota</taxon>
        <taxon>Metazoa</taxon>
        <taxon>Ecdysozoa</taxon>
        <taxon>Arthropoda</taxon>
        <taxon>Crustacea</taxon>
        <taxon>Branchiopoda</taxon>
        <taxon>Anostraca</taxon>
        <taxon>Artemiidae</taxon>
        <taxon>Artemia</taxon>
    </lineage>
</organism>
<dbReference type="Gene3D" id="3.30.200.160">
    <property type="entry name" value="TFIIIC, subcomplex tauA, subunit Sfc1, barrel domain"/>
    <property type="match status" value="1"/>
</dbReference>
<dbReference type="PANTHER" id="PTHR13230">
    <property type="entry name" value="GENERAL TRANSCRIPTION FACTOR IIIC, POLYPEPTIDE 5"/>
    <property type="match status" value="1"/>
</dbReference>
<dbReference type="InterPro" id="IPR019136">
    <property type="entry name" value="TF_IIIC_su-5_HTH"/>
</dbReference>
<dbReference type="GO" id="GO:0001003">
    <property type="term" value="F:RNA polymerase III type 2 promoter sequence-specific DNA binding"/>
    <property type="evidence" value="ECO:0007669"/>
    <property type="project" value="TreeGrafter"/>
</dbReference>
<dbReference type="GO" id="GO:0006384">
    <property type="term" value="P:transcription initiation at RNA polymerase III promoter"/>
    <property type="evidence" value="ECO:0007669"/>
    <property type="project" value="InterPro"/>
</dbReference>
<sequence length="459" mass="52462">MMEVKTKMKAVNLGKGLVNVELPLVFDENKAGDVIDMLGGQKSVDEAYCEGKRMELRFRPESHNSKPSRLDRVKTNDLLVRIVRKRKKVNSGETPTPDIFIVEVLGTIGITYQAKAMCDFQYLPLEKGPDGSLYNFAELLDIARIEEQTDMSSMDMPSFLPPIGFSRLEYPVDLQMKATIKPGGEFISRTRAKRKRNTVFHHFGEPVPMKPFLAAPKEYISKITLQRVQEKFEERPVWSKSELTYLFGQNSYVGLILPLVSYHQKLGPWRTLWIKFGYDPSKDVKAREYQALEYRLRKSCLIGTTSEFKYKSRREVQAPSKVKEVKKGARKETLISESEFLFTPGTIPALRQTCYQLMNIKIPDVQALLKATPLTTKCTEKHGWLKPGVDEKIRELIMREIMKTTGAVGASQEVLSESDEDDGEEAEEDLEMSDFSDADEDEDSEEDDDDYESFDPKKM</sequence>
<feature type="compositionally biased region" description="Acidic residues" evidence="5">
    <location>
        <begin position="416"/>
        <end position="453"/>
    </location>
</feature>
<dbReference type="GO" id="GO:0000127">
    <property type="term" value="C:transcription factor TFIIIC complex"/>
    <property type="evidence" value="ECO:0007669"/>
    <property type="project" value="InterPro"/>
</dbReference>
<evidence type="ECO:0000256" key="4">
    <source>
        <dbReference type="ARBA" id="ARBA00023242"/>
    </source>
</evidence>
<dbReference type="InterPro" id="IPR042536">
    <property type="entry name" value="TFIIIC_tauA_Sfc1"/>
</dbReference>
<proteinExistence type="predicted"/>
<dbReference type="AlphaFoldDB" id="A0AA88IFG9"/>
<evidence type="ECO:0000259" key="7">
    <source>
        <dbReference type="Pfam" id="PF17682"/>
    </source>
</evidence>
<evidence type="ECO:0000256" key="3">
    <source>
        <dbReference type="ARBA" id="ARBA00023163"/>
    </source>
</evidence>
<dbReference type="GO" id="GO:0001002">
    <property type="term" value="F:RNA polymerase III type 1 promoter sequence-specific DNA binding"/>
    <property type="evidence" value="ECO:0007669"/>
    <property type="project" value="TreeGrafter"/>
</dbReference>
<reference evidence="8" key="1">
    <citation type="submission" date="2023-07" db="EMBL/GenBank/DDBJ databases">
        <title>Chromosome-level genome assembly of Artemia franciscana.</title>
        <authorList>
            <person name="Jo E."/>
        </authorList>
    </citation>
    <scope>NUCLEOTIDE SEQUENCE</scope>
    <source>
        <tissue evidence="8">Whole body</tissue>
    </source>
</reference>
<dbReference type="Pfam" id="PF09734">
    <property type="entry name" value="Tau95"/>
    <property type="match status" value="1"/>
</dbReference>
<name>A0AA88IFG9_ARTSF</name>
<evidence type="ECO:0000313" key="8">
    <source>
        <dbReference type="EMBL" id="KAK2720892.1"/>
    </source>
</evidence>
<dbReference type="Pfam" id="PF17682">
    <property type="entry name" value="Tau95_N"/>
    <property type="match status" value="1"/>
</dbReference>
<dbReference type="GO" id="GO:0005634">
    <property type="term" value="C:nucleus"/>
    <property type="evidence" value="ECO:0007669"/>
    <property type="project" value="UniProtKB-SubCell"/>
</dbReference>
<evidence type="ECO:0008006" key="10">
    <source>
        <dbReference type="Google" id="ProtNLM"/>
    </source>
</evidence>
<keyword evidence="3" id="KW-0804">Transcription</keyword>
<feature type="region of interest" description="Disordered" evidence="5">
    <location>
        <begin position="407"/>
        <end position="459"/>
    </location>
</feature>
<dbReference type="Proteomes" id="UP001187531">
    <property type="component" value="Unassembled WGS sequence"/>
</dbReference>
<evidence type="ECO:0000313" key="9">
    <source>
        <dbReference type="Proteomes" id="UP001187531"/>
    </source>
</evidence>
<comment type="subcellular location">
    <subcellularLocation>
        <location evidence="1">Nucleus</location>
    </subcellularLocation>
</comment>
<feature type="domain" description="Transcription factor IIIC subunit 5 HTH" evidence="6">
    <location>
        <begin position="159"/>
        <end position="295"/>
    </location>
</feature>